<proteinExistence type="predicted"/>
<dbReference type="PANTHER" id="PTHR35467">
    <property type="match status" value="1"/>
</dbReference>
<dbReference type="EMBL" id="ABEU02000014">
    <property type="status" value="NOT_ANNOTATED_CDS"/>
    <property type="molecule type" value="Genomic_DNA"/>
</dbReference>
<dbReference type="InterPro" id="IPR023375">
    <property type="entry name" value="ADC_dom_sf"/>
</dbReference>
<dbReference type="PANTHER" id="PTHR35467:SF2">
    <property type="entry name" value="PROTEIN NEOXANTHIN-DEFICIENT 1"/>
    <property type="match status" value="1"/>
</dbReference>
<reference evidence="1 2" key="1">
    <citation type="journal article" date="2008" name="Science">
        <title>The Physcomitrella genome reveals evolutionary insights into the conquest of land by plants.</title>
        <authorList>
            <person name="Rensing S."/>
            <person name="Lang D."/>
            <person name="Zimmer A."/>
            <person name="Terry A."/>
            <person name="Salamov A."/>
            <person name="Shapiro H."/>
            <person name="Nishiyama T."/>
            <person name="Perroud P.-F."/>
            <person name="Lindquist E."/>
            <person name="Kamisugi Y."/>
            <person name="Tanahashi T."/>
            <person name="Sakakibara K."/>
            <person name="Fujita T."/>
            <person name="Oishi K."/>
            <person name="Shin-I T."/>
            <person name="Kuroki Y."/>
            <person name="Toyoda A."/>
            <person name="Suzuki Y."/>
            <person name="Hashimoto A."/>
            <person name="Yamaguchi K."/>
            <person name="Sugano A."/>
            <person name="Kohara Y."/>
            <person name="Fujiyama A."/>
            <person name="Anterola A."/>
            <person name="Aoki S."/>
            <person name="Ashton N."/>
            <person name="Barbazuk W.B."/>
            <person name="Barker E."/>
            <person name="Bennetzen J."/>
            <person name="Bezanilla M."/>
            <person name="Blankenship R."/>
            <person name="Cho S.H."/>
            <person name="Dutcher S."/>
            <person name="Estelle M."/>
            <person name="Fawcett J.A."/>
            <person name="Gundlach H."/>
            <person name="Hanada K."/>
            <person name="Heyl A."/>
            <person name="Hicks K.A."/>
            <person name="Hugh J."/>
            <person name="Lohr M."/>
            <person name="Mayer K."/>
            <person name="Melkozernov A."/>
            <person name="Murata T."/>
            <person name="Nelson D."/>
            <person name="Pils B."/>
            <person name="Prigge M."/>
            <person name="Reiss B."/>
            <person name="Renner T."/>
            <person name="Rombauts S."/>
            <person name="Rushton P."/>
            <person name="Sanderfoot A."/>
            <person name="Schween G."/>
            <person name="Shiu S.-H."/>
            <person name="Stueber K."/>
            <person name="Theodoulou F.L."/>
            <person name="Tu H."/>
            <person name="Van de Peer Y."/>
            <person name="Verrier P.J."/>
            <person name="Waters E."/>
            <person name="Wood A."/>
            <person name="Yang L."/>
            <person name="Cove D."/>
            <person name="Cuming A."/>
            <person name="Hasebe M."/>
            <person name="Lucas S."/>
            <person name="Mishler D.B."/>
            <person name="Reski R."/>
            <person name="Grigoriev I."/>
            <person name="Quatrano R.S."/>
            <person name="Boore J.L."/>
        </authorList>
    </citation>
    <scope>NUCLEOTIDE SEQUENCE [LARGE SCALE GENOMIC DNA]</scope>
    <source>
        <strain evidence="1 2">cv. Gransden 2004</strain>
    </source>
</reference>
<accession>A0A7I4F3M5</accession>
<dbReference type="AlphaFoldDB" id="A0A7I4F3M5"/>
<name>A0A7I4F3M5_PHYPA</name>
<dbReference type="InterPro" id="IPR039343">
    <property type="entry name" value="NDX1-like"/>
</dbReference>
<dbReference type="OrthoDB" id="9970474at2759"/>
<dbReference type="GO" id="GO:0016123">
    <property type="term" value="P:xanthophyll biosynthetic process"/>
    <property type="evidence" value="ECO:0000318"/>
    <property type="project" value="GO_Central"/>
</dbReference>
<reference evidence="1" key="3">
    <citation type="submission" date="2020-12" db="UniProtKB">
        <authorList>
            <consortium name="EnsemblPlants"/>
        </authorList>
    </citation>
    <scope>IDENTIFICATION</scope>
</reference>
<protein>
    <recommendedName>
        <fullName evidence="3">Protein NEOXANTHIN-DEFICIENT 1</fullName>
    </recommendedName>
</protein>
<gene>
    <name evidence="1" type="primary">LOC112291671</name>
</gene>
<dbReference type="Gene3D" id="2.40.400.10">
    <property type="entry name" value="Acetoacetate decarboxylase-like"/>
    <property type="match status" value="1"/>
</dbReference>
<dbReference type="RefSeq" id="XP_024395209.1">
    <property type="nucleotide sequence ID" value="XM_024539441.2"/>
</dbReference>
<dbReference type="EnsemblPlants" id="Pp3c14_12070V3.4">
    <property type="protein sequence ID" value="Pp3c14_12070V3.4"/>
    <property type="gene ID" value="Pp3c14_12070"/>
</dbReference>
<dbReference type="GeneID" id="112291671"/>
<dbReference type="OMA" id="VRPAKIW"/>
<dbReference type="Proteomes" id="UP000006727">
    <property type="component" value="Chromosome 14"/>
</dbReference>
<organism evidence="1 2">
    <name type="scientific">Physcomitrium patens</name>
    <name type="common">Spreading-leaved earth moss</name>
    <name type="synonym">Physcomitrella patens</name>
    <dbReference type="NCBI Taxonomy" id="3218"/>
    <lineage>
        <taxon>Eukaryota</taxon>
        <taxon>Viridiplantae</taxon>
        <taxon>Streptophyta</taxon>
        <taxon>Embryophyta</taxon>
        <taxon>Bryophyta</taxon>
        <taxon>Bryophytina</taxon>
        <taxon>Bryopsida</taxon>
        <taxon>Funariidae</taxon>
        <taxon>Funariales</taxon>
        <taxon>Funariaceae</taxon>
        <taxon>Physcomitrium</taxon>
    </lineage>
</organism>
<dbReference type="SUPFAM" id="SSF160104">
    <property type="entry name" value="Acetoacetate decarboxylase-like"/>
    <property type="match status" value="1"/>
</dbReference>
<keyword evidence="2" id="KW-1185">Reference proteome</keyword>
<evidence type="ECO:0000313" key="2">
    <source>
        <dbReference type="Proteomes" id="UP000006727"/>
    </source>
</evidence>
<dbReference type="EnsemblPlants" id="Pp3c14_12070V3.3">
    <property type="protein sequence ID" value="Pp3c14_12070V3.3"/>
    <property type="gene ID" value="Pp3c14_12070"/>
</dbReference>
<sequence length="314" mass="34735">MSSSSSAELQPRKYADGPPWIFTGRALYQLHLVKAEVARRIIPSELKVVQAFGYTLGGFYLAKYDTSPAGVFDELVVLAGIVWNPPTSCAWAARVIVNSKEACDHGIEEVGLPSRTALFNSSRVSNEKRESQRLWWNILPKIGGRNKGEERSSDCYHAVDIVETDGSFRRPLCNIELLNNSAVLGIQDKGWVGPLMKMSLPSFSGKTKKQPDLLKYSCRLNCRIRPVSPARISPLQLTAEEEPRSTETQDLGTDVMSVLSGKPIVALAFENMAMYVDAPTVVLARQEHAKIKEAHGLFSWFPRFKSPSVPAPST</sequence>
<dbReference type="RefSeq" id="XP_024395210.1">
    <property type="nucleotide sequence ID" value="XM_024539442.2"/>
</dbReference>
<dbReference type="Gramene" id="Pp3c14_12070V3.3">
    <property type="protein sequence ID" value="Pp3c14_12070V3.3"/>
    <property type="gene ID" value="Pp3c14_12070"/>
</dbReference>
<dbReference type="RefSeq" id="XP_024395208.1">
    <property type="nucleotide sequence ID" value="XM_024539440.2"/>
</dbReference>
<dbReference type="KEGG" id="ppp:112291671"/>
<dbReference type="FunCoup" id="A0A7I4F3M5">
    <property type="interactions" value="211"/>
</dbReference>
<evidence type="ECO:0000313" key="1">
    <source>
        <dbReference type="EnsemblPlants" id="Pp3c14_12070V3.3"/>
    </source>
</evidence>
<reference evidence="1 2" key="2">
    <citation type="journal article" date="2018" name="Plant J.">
        <title>The Physcomitrella patens chromosome-scale assembly reveals moss genome structure and evolution.</title>
        <authorList>
            <person name="Lang D."/>
            <person name="Ullrich K.K."/>
            <person name="Murat F."/>
            <person name="Fuchs J."/>
            <person name="Jenkins J."/>
            <person name="Haas F.B."/>
            <person name="Piednoel M."/>
            <person name="Gundlach H."/>
            <person name="Van Bel M."/>
            <person name="Meyberg R."/>
            <person name="Vives C."/>
            <person name="Morata J."/>
            <person name="Symeonidi A."/>
            <person name="Hiss M."/>
            <person name="Muchero W."/>
            <person name="Kamisugi Y."/>
            <person name="Saleh O."/>
            <person name="Blanc G."/>
            <person name="Decker E.L."/>
            <person name="van Gessel N."/>
            <person name="Grimwood J."/>
            <person name="Hayes R.D."/>
            <person name="Graham S.W."/>
            <person name="Gunter L.E."/>
            <person name="McDaniel S.F."/>
            <person name="Hoernstein S.N.W."/>
            <person name="Larsson A."/>
            <person name="Li F.W."/>
            <person name="Perroud P.F."/>
            <person name="Phillips J."/>
            <person name="Ranjan P."/>
            <person name="Rokshar D.S."/>
            <person name="Rothfels C.J."/>
            <person name="Schneider L."/>
            <person name="Shu S."/>
            <person name="Stevenson D.W."/>
            <person name="Thummler F."/>
            <person name="Tillich M."/>
            <person name="Villarreal Aguilar J.C."/>
            <person name="Widiez T."/>
            <person name="Wong G.K."/>
            <person name="Wymore A."/>
            <person name="Zhang Y."/>
            <person name="Zimmer A.D."/>
            <person name="Quatrano R.S."/>
            <person name="Mayer K.F.X."/>
            <person name="Goodstein D."/>
            <person name="Casacuberta J.M."/>
            <person name="Vandepoele K."/>
            <person name="Reski R."/>
            <person name="Cuming A.C."/>
            <person name="Tuskan G.A."/>
            <person name="Maumus F."/>
            <person name="Salse J."/>
            <person name="Schmutz J."/>
            <person name="Rensing S.A."/>
        </authorList>
    </citation>
    <scope>NUCLEOTIDE SEQUENCE [LARGE SCALE GENOMIC DNA]</scope>
    <source>
        <strain evidence="1 2">cv. Gransden 2004</strain>
    </source>
</reference>
<evidence type="ECO:0008006" key="3">
    <source>
        <dbReference type="Google" id="ProtNLM"/>
    </source>
</evidence>
<dbReference type="Gramene" id="Pp3c14_12070V3.4">
    <property type="protein sequence ID" value="Pp3c14_12070V3.4"/>
    <property type="gene ID" value="Pp3c14_12070"/>
</dbReference>